<evidence type="ECO:0000256" key="6">
    <source>
        <dbReference type="ARBA" id="ARBA00022824"/>
    </source>
</evidence>
<keyword evidence="6" id="KW-0256">Endoplasmic reticulum</keyword>
<proteinExistence type="predicted"/>
<dbReference type="InterPro" id="IPR035984">
    <property type="entry name" value="Acyl-CoA-binding_sf"/>
</dbReference>
<dbReference type="GO" id="GO:0016020">
    <property type="term" value="C:membrane"/>
    <property type="evidence" value="ECO:0007669"/>
    <property type="project" value="UniProtKB-SubCell"/>
</dbReference>
<keyword evidence="5" id="KW-0812">Transmembrane</keyword>
<reference evidence="13" key="1">
    <citation type="submission" date="2025-08" db="UniProtKB">
        <authorList>
            <consortium name="Ensembl"/>
        </authorList>
    </citation>
    <scope>IDENTIFICATION</scope>
</reference>
<dbReference type="PANTHER" id="PTHR23310:SF54">
    <property type="entry name" value="ACYL-COA-BINDING PROTEIN"/>
    <property type="match status" value="1"/>
</dbReference>
<accession>A0A8C1CBV8</accession>
<keyword evidence="14" id="KW-1185">Reference proteome</keyword>
<dbReference type="InterPro" id="IPR014352">
    <property type="entry name" value="FERM/acyl-CoA-bd_prot_sf"/>
</dbReference>
<dbReference type="FunFam" id="1.20.80.10:FF:000010">
    <property type="entry name" value="Acyl-CoA-binding domain-containing protein 5"/>
    <property type="match status" value="1"/>
</dbReference>
<dbReference type="GO" id="GO:0005783">
    <property type="term" value="C:endoplasmic reticulum"/>
    <property type="evidence" value="ECO:0007669"/>
    <property type="project" value="UniProtKB-SubCell"/>
</dbReference>
<evidence type="ECO:0000256" key="4">
    <source>
        <dbReference type="ARBA" id="ARBA00022448"/>
    </source>
</evidence>
<keyword evidence="7" id="KW-0472">Membrane</keyword>
<keyword evidence="9" id="KW-0175">Coiled coil</keyword>
<evidence type="ECO:0000256" key="11">
    <source>
        <dbReference type="ARBA" id="ARBA00039735"/>
    </source>
</evidence>
<keyword evidence="8" id="KW-0333">Golgi apparatus</keyword>
<organism evidence="13 14">
    <name type="scientific">Cyprinus carpio carpio</name>
    <dbReference type="NCBI Taxonomy" id="630221"/>
    <lineage>
        <taxon>Eukaryota</taxon>
        <taxon>Metazoa</taxon>
        <taxon>Chordata</taxon>
        <taxon>Craniata</taxon>
        <taxon>Vertebrata</taxon>
        <taxon>Euteleostomi</taxon>
        <taxon>Actinopterygii</taxon>
        <taxon>Neopterygii</taxon>
        <taxon>Teleostei</taxon>
        <taxon>Ostariophysi</taxon>
        <taxon>Cypriniformes</taxon>
        <taxon>Cyprinidae</taxon>
        <taxon>Cyprininae</taxon>
        <taxon>Cyprinus</taxon>
    </lineage>
</organism>
<evidence type="ECO:0000313" key="14">
    <source>
        <dbReference type="Proteomes" id="UP001108240"/>
    </source>
</evidence>
<name>A0A8C1CBV8_CYPCA</name>
<dbReference type="InterPro" id="IPR000582">
    <property type="entry name" value="Acyl-CoA-binding_protein"/>
</dbReference>
<evidence type="ECO:0000256" key="9">
    <source>
        <dbReference type="ARBA" id="ARBA00023054"/>
    </source>
</evidence>
<feature type="domain" description="ACB" evidence="12">
    <location>
        <begin position="83"/>
        <end position="168"/>
    </location>
</feature>
<dbReference type="GO" id="GO:0006631">
    <property type="term" value="P:fatty acid metabolic process"/>
    <property type="evidence" value="ECO:0007669"/>
    <property type="project" value="TreeGrafter"/>
</dbReference>
<dbReference type="SUPFAM" id="SSF47027">
    <property type="entry name" value="Acyl-CoA binding protein"/>
    <property type="match status" value="1"/>
</dbReference>
<dbReference type="GeneTree" id="ENSGT00940000154846"/>
<evidence type="ECO:0000256" key="1">
    <source>
        <dbReference type="ARBA" id="ARBA00004167"/>
    </source>
</evidence>
<evidence type="ECO:0000256" key="10">
    <source>
        <dbReference type="ARBA" id="ARBA00023121"/>
    </source>
</evidence>
<evidence type="ECO:0000256" key="2">
    <source>
        <dbReference type="ARBA" id="ARBA00004240"/>
    </source>
</evidence>
<protein>
    <recommendedName>
        <fullName evidence="11">Acyl-CoA-binding protein</fullName>
    </recommendedName>
</protein>
<evidence type="ECO:0000256" key="3">
    <source>
        <dbReference type="ARBA" id="ARBA00004555"/>
    </source>
</evidence>
<comment type="subcellular location">
    <subcellularLocation>
        <location evidence="2">Endoplasmic reticulum</location>
    </subcellularLocation>
    <subcellularLocation>
        <location evidence="3">Golgi apparatus</location>
    </subcellularLocation>
    <subcellularLocation>
        <location evidence="1">Membrane</location>
        <topology evidence="1">Single-pass membrane protein</topology>
    </subcellularLocation>
</comment>
<reference evidence="13" key="2">
    <citation type="submission" date="2025-09" db="UniProtKB">
        <authorList>
            <consortium name="Ensembl"/>
        </authorList>
    </citation>
    <scope>IDENTIFICATION</scope>
</reference>
<keyword evidence="10" id="KW-0446">Lipid-binding</keyword>
<evidence type="ECO:0000256" key="5">
    <source>
        <dbReference type="ARBA" id="ARBA00022692"/>
    </source>
</evidence>
<dbReference type="CDD" id="cd00435">
    <property type="entry name" value="ACBP"/>
    <property type="match status" value="1"/>
</dbReference>
<dbReference type="AlphaFoldDB" id="A0A8C1CBV8"/>
<dbReference type="GO" id="GO:0005794">
    <property type="term" value="C:Golgi apparatus"/>
    <property type="evidence" value="ECO:0007669"/>
    <property type="project" value="UniProtKB-SubCell"/>
</dbReference>
<dbReference type="Ensembl" id="ENSCCRT00000048798.2">
    <property type="protein sequence ID" value="ENSCCRP00000045001.2"/>
    <property type="gene ID" value="ENSCCRG00000024059.2"/>
</dbReference>
<keyword evidence="7" id="KW-1133">Transmembrane helix</keyword>
<dbReference type="PRINTS" id="PR00689">
    <property type="entry name" value="ACOABINDINGP"/>
</dbReference>
<dbReference type="Proteomes" id="UP001108240">
    <property type="component" value="Unplaced"/>
</dbReference>
<sequence>MRRGLDCITLNNNNNNNNNNYNNNNDKQRQKCWLSLTVVLQKCLTVKGGVRSGSVFSLYALKSDNVAVIRLGVFCWLMLLVLSQAEFQKAAEEVKQLKTKPTDAEVLDIYGLYKQATLGDVNTARPGMFDFTGKTKWDAWDAKKGMSKDDAVKAYIAKVEELKGKYGI</sequence>
<evidence type="ECO:0000313" key="13">
    <source>
        <dbReference type="Ensembl" id="ENSCCRP00000045001.2"/>
    </source>
</evidence>
<dbReference type="GO" id="GO:0000062">
    <property type="term" value="F:fatty-acyl-CoA binding"/>
    <property type="evidence" value="ECO:0007669"/>
    <property type="project" value="InterPro"/>
</dbReference>
<evidence type="ECO:0000259" key="12">
    <source>
        <dbReference type="PROSITE" id="PS51228"/>
    </source>
</evidence>
<dbReference type="Gene3D" id="1.20.80.10">
    <property type="match status" value="1"/>
</dbReference>
<dbReference type="PANTHER" id="PTHR23310">
    <property type="entry name" value="ACYL-COA-BINDING PROTEIN, ACBP"/>
    <property type="match status" value="1"/>
</dbReference>
<dbReference type="Pfam" id="PF00887">
    <property type="entry name" value="ACBP"/>
    <property type="match status" value="1"/>
</dbReference>
<evidence type="ECO:0000256" key="8">
    <source>
        <dbReference type="ARBA" id="ARBA00023034"/>
    </source>
</evidence>
<evidence type="ECO:0000256" key="7">
    <source>
        <dbReference type="ARBA" id="ARBA00022989"/>
    </source>
</evidence>
<keyword evidence="4" id="KW-0813">Transport</keyword>
<dbReference type="PROSITE" id="PS51228">
    <property type="entry name" value="ACB_2"/>
    <property type="match status" value="1"/>
</dbReference>